<evidence type="ECO:0000256" key="5">
    <source>
        <dbReference type="SAM" id="MobiDB-lite"/>
    </source>
</evidence>
<feature type="transmembrane region" description="Helical" evidence="6">
    <location>
        <begin position="181"/>
        <end position="202"/>
    </location>
</feature>
<feature type="transmembrane region" description="Helical" evidence="6">
    <location>
        <begin position="214"/>
        <end position="236"/>
    </location>
</feature>
<dbReference type="InterPro" id="IPR005178">
    <property type="entry name" value="Ostalpha/TMEM184C"/>
</dbReference>
<feature type="region of interest" description="Disordered" evidence="5">
    <location>
        <begin position="373"/>
        <end position="479"/>
    </location>
</feature>
<dbReference type="Pfam" id="PF03619">
    <property type="entry name" value="Solute_trans_a"/>
    <property type="match status" value="1"/>
</dbReference>
<feature type="transmembrane region" description="Helical" evidence="6">
    <location>
        <begin position="56"/>
        <end position="80"/>
    </location>
</feature>
<evidence type="ECO:0008006" key="9">
    <source>
        <dbReference type="Google" id="ProtNLM"/>
    </source>
</evidence>
<reference evidence="7" key="1">
    <citation type="submission" date="2023-07" db="EMBL/GenBank/DDBJ databases">
        <title>Black Yeasts Isolated from many extreme environments.</title>
        <authorList>
            <person name="Coleine C."/>
            <person name="Stajich J.E."/>
            <person name="Selbmann L."/>
        </authorList>
    </citation>
    <scope>NUCLEOTIDE SEQUENCE</scope>
    <source>
        <strain evidence="7">CCFEE 5485</strain>
    </source>
</reference>
<comment type="subcellular location">
    <subcellularLocation>
        <location evidence="1">Membrane</location>
        <topology evidence="1">Multi-pass membrane protein</topology>
    </subcellularLocation>
</comment>
<evidence type="ECO:0000313" key="7">
    <source>
        <dbReference type="EMBL" id="KAK3676237.1"/>
    </source>
</evidence>
<accession>A0AAE0WR11</accession>
<evidence type="ECO:0000256" key="3">
    <source>
        <dbReference type="ARBA" id="ARBA00022989"/>
    </source>
</evidence>
<evidence type="ECO:0000256" key="2">
    <source>
        <dbReference type="ARBA" id="ARBA00022692"/>
    </source>
</evidence>
<dbReference type="GO" id="GO:0016020">
    <property type="term" value="C:membrane"/>
    <property type="evidence" value="ECO:0007669"/>
    <property type="project" value="UniProtKB-SubCell"/>
</dbReference>
<feature type="transmembrane region" description="Helical" evidence="6">
    <location>
        <begin position="119"/>
        <end position="142"/>
    </location>
</feature>
<evidence type="ECO:0000313" key="8">
    <source>
        <dbReference type="Proteomes" id="UP001274830"/>
    </source>
</evidence>
<dbReference type="AlphaFoldDB" id="A0AAE0WR11"/>
<keyword evidence="4 6" id="KW-0472">Membrane</keyword>
<feature type="transmembrane region" description="Helical" evidence="6">
    <location>
        <begin position="92"/>
        <end position="113"/>
    </location>
</feature>
<evidence type="ECO:0000256" key="6">
    <source>
        <dbReference type="SAM" id="Phobius"/>
    </source>
</evidence>
<evidence type="ECO:0000256" key="4">
    <source>
        <dbReference type="ARBA" id="ARBA00023136"/>
    </source>
</evidence>
<feature type="compositionally biased region" description="Basic and acidic residues" evidence="5">
    <location>
        <begin position="438"/>
        <end position="452"/>
    </location>
</feature>
<name>A0AAE0WR11_9PEZI</name>
<dbReference type="SMART" id="SM01417">
    <property type="entry name" value="Solute_trans_a"/>
    <property type="match status" value="1"/>
</dbReference>
<sequence length="479" mass="53829">MLIPTQTPAERPFSLEHAMLHMRALGFASTSNITCAAPQPGLVGEPITGSLTFHHIMILIAAACMGVTVLSTIYASWTHLHRYTIPQEQRQILRIINLPAAYSIFNFLALLFYNDYYYIAPIAGVYEAFTVAALFLLMLEFVCPDGTDREKFFDALPAVDKKGNPVGGGSLPWFKRTWAQVFQYPLSKLVFVVIQIVTQYYHVYCENSFSPKYAHLWLTIADFLFVGGALGATIKFVQRMGKAKAFNINQKIRAKVYSYIGILVFQMLQDIVFGLLNGKLFNPSKKVTYNDINFGIPAFLTCLETAIFSFIFMWAYSSKEYSEGRRMDRFGQAPATRTKTFKAIFDALNLSDIVAGTVIAIGSLVMRIQSRYGGSSTPQREKLMQDGVGMEPLSNRNRMRGYSGGSDFDDQYTPPLDTQYDGRTTYAPAMPQATRDPSPPDRTRTFRADGLRPQEYQPLTRSRDHSPSGGAEQYPRNMV</sequence>
<comment type="caution">
    <text evidence="7">The sequence shown here is derived from an EMBL/GenBank/DDBJ whole genome shotgun (WGS) entry which is preliminary data.</text>
</comment>
<protein>
    <recommendedName>
        <fullName evidence="9">DUF300-domain-containing protein</fullName>
    </recommendedName>
</protein>
<gene>
    <name evidence="7" type="ORF">LTR78_003987</name>
</gene>
<dbReference type="Proteomes" id="UP001274830">
    <property type="component" value="Unassembled WGS sequence"/>
</dbReference>
<keyword evidence="3 6" id="KW-1133">Transmembrane helix</keyword>
<proteinExistence type="predicted"/>
<feature type="transmembrane region" description="Helical" evidence="6">
    <location>
        <begin position="256"/>
        <end position="276"/>
    </location>
</feature>
<dbReference type="EMBL" id="JAUTXT010000011">
    <property type="protein sequence ID" value="KAK3676237.1"/>
    <property type="molecule type" value="Genomic_DNA"/>
</dbReference>
<dbReference type="PANTHER" id="PTHR23423">
    <property type="entry name" value="ORGANIC SOLUTE TRANSPORTER-RELATED"/>
    <property type="match status" value="1"/>
</dbReference>
<keyword evidence="8" id="KW-1185">Reference proteome</keyword>
<evidence type="ECO:0000256" key="1">
    <source>
        <dbReference type="ARBA" id="ARBA00004141"/>
    </source>
</evidence>
<feature type="transmembrane region" description="Helical" evidence="6">
    <location>
        <begin position="296"/>
        <end position="317"/>
    </location>
</feature>
<organism evidence="7 8">
    <name type="scientific">Recurvomyces mirabilis</name>
    <dbReference type="NCBI Taxonomy" id="574656"/>
    <lineage>
        <taxon>Eukaryota</taxon>
        <taxon>Fungi</taxon>
        <taxon>Dikarya</taxon>
        <taxon>Ascomycota</taxon>
        <taxon>Pezizomycotina</taxon>
        <taxon>Dothideomycetes</taxon>
        <taxon>Dothideomycetidae</taxon>
        <taxon>Mycosphaerellales</taxon>
        <taxon>Teratosphaeriaceae</taxon>
        <taxon>Recurvomyces</taxon>
    </lineage>
</organism>
<keyword evidence="2 6" id="KW-0812">Transmembrane</keyword>